<proteinExistence type="predicted"/>
<evidence type="ECO:0000313" key="2">
    <source>
        <dbReference type="EMBL" id="CAD9237704.1"/>
    </source>
</evidence>
<feature type="region of interest" description="Disordered" evidence="1">
    <location>
        <begin position="113"/>
        <end position="138"/>
    </location>
</feature>
<organism evidence="2">
    <name type="scientific">Compsopogon caeruleus</name>
    <dbReference type="NCBI Taxonomy" id="31354"/>
    <lineage>
        <taxon>Eukaryota</taxon>
        <taxon>Rhodophyta</taxon>
        <taxon>Compsopogonophyceae</taxon>
        <taxon>Compsopogonales</taxon>
        <taxon>Compsopogonaceae</taxon>
        <taxon>Compsopogon</taxon>
    </lineage>
</organism>
<reference evidence="2" key="1">
    <citation type="submission" date="2021-01" db="EMBL/GenBank/DDBJ databases">
        <authorList>
            <person name="Corre E."/>
            <person name="Pelletier E."/>
            <person name="Niang G."/>
            <person name="Scheremetjew M."/>
            <person name="Finn R."/>
            <person name="Kale V."/>
            <person name="Holt S."/>
            <person name="Cochrane G."/>
            <person name="Meng A."/>
            <person name="Brown T."/>
            <person name="Cohen L."/>
        </authorList>
    </citation>
    <scope>NUCLEOTIDE SEQUENCE</scope>
    <source>
        <strain evidence="2">SAG 36.94</strain>
    </source>
</reference>
<dbReference type="AlphaFoldDB" id="A0A7S1TIM3"/>
<sequence length="247" mass="28103">MVMLLEHEWGRVDQKCSVEFLRFLERRTGRVGGERRRSVELLWGYEEGGKHRKEMELREWEPTGYRTEKYEEQTDRELAPLGCKDSVGGDSPDPIEDGFRGRREMGHLEAPQGKTMGVSRSSSSARVDGISAREETSPALSRIKNRVTTEYSTAERLVKVRAKSQKQRDRARKHLEFLVENIRIQTVRIEELVETNYKLKALINAGGKTDLLDVNRPPSFIISSNPAGPNLASASHRVALHALTHRP</sequence>
<name>A0A7S1TIM3_9RHOD</name>
<dbReference type="EMBL" id="HBGH01017675">
    <property type="protein sequence ID" value="CAD9237704.1"/>
    <property type="molecule type" value="Transcribed_RNA"/>
</dbReference>
<accession>A0A7S1TIM3</accession>
<protein>
    <submittedName>
        <fullName evidence="2">Uncharacterized protein</fullName>
    </submittedName>
</protein>
<gene>
    <name evidence="2" type="ORF">CCAE0312_LOCUS9803</name>
</gene>
<evidence type="ECO:0000256" key="1">
    <source>
        <dbReference type="SAM" id="MobiDB-lite"/>
    </source>
</evidence>